<comment type="caution">
    <text evidence="1">The sequence shown here is derived from an EMBL/GenBank/DDBJ whole genome shotgun (WGS) entry which is preliminary data.</text>
</comment>
<protein>
    <submittedName>
        <fullName evidence="1">Uncharacterized protein</fullName>
    </submittedName>
</protein>
<sequence length="62" mass="6569">MVLVRVTTRTWERFAPQAGPALTGSTHPGGVHIVQGWNSHQTQALFLTDVEAAACVIVAAAE</sequence>
<dbReference type="AlphaFoldDB" id="A0A3M8VUY1"/>
<keyword evidence="2" id="KW-1185">Reference proteome</keyword>
<evidence type="ECO:0000313" key="1">
    <source>
        <dbReference type="EMBL" id="RNG21648.1"/>
    </source>
</evidence>
<organism evidence="1 2">
    <name type="scientific">Streptomyces botrytidirepellens</name>
    <dbReference type="NCBI Taxonomy" id="2486417"/>
    <lineage>
        <taxon>Bacteria</taxon>
        <taxon>Bacillati</taxon>
        <taxon>Actinomycetota</taxon>
        <taxon>Actinomycetes</taxon>
        <taxon>Kitasatosporales</taxon>
        <taxon>Streptomycetaceae</taxon>
        <taxon>Streptomyces</taxon>
    </lineage>
</organism>
<accession>A0A3M8VUY1</accession>
<dbReference type="EMBL" id="RIBZ01000273">
    <property type="protein sequence ID" value="RNG21648.1"/>
    <property type="molecule type" value="Genomic_DNA"/>
</dbReference>
<proteinExistence type="predicted"/>
<gene>
    <name evidence="1" type="ORF">EEJ42_22390</name>
</gene>
<name>A0A3M8VUY1_9ACTN</name>
<dbReference type="Proteomes" id="UP000275401">
    <property type="component" value="Unassembled WGS sequence"/>
</dbReference>
<evidence type="ECO:0000313" key="2">
    <source>
        <dbReference type="Proteomes" id="UP000275401"/>
    </source>
</evidence>
<reference evidence="1 2" key="1">
    <citation type="submission" date="2018-11" db="EMBL/GenBank/DDBJ databases">
        <title>The Potential of Streptomyces as Biocontrol Agents against the Tomato grey mould, Botrytis cinerea (Gray mold) Frontiers in Microbiology.</title>
        <authorList>
            <person name="Li D."/>
        </authorList>
    </citation>
    <scope>NUCLEOTIDE SEQUENCE [LARGE SCALE GENOMIC DNA]</scope>
    <source>
        <strain evidence="1 2">NEAU-LD23</strain>
    </source>
</reference>